<dbReference type="Proteomes" id="UP000724874">
    <property type="component" value="Unassembled WGS sequence"/>
</dbReference>
<sequence>MPRRGPWKPPVYVGPPIESTPEAEPRFKDQRRLATCQTCFDLDLRYIPQPHKDPDLCSYGQVARHWITSTDLAKDASCASCRFLKSAFDTLLHSGNVIHAPPGTEISYSIAILDRNDDDVQDDVTKKKKKDAKKDGEGSQSLKVEMRCSAQKRGSKDDEFQEEFAVEIYTPLGSEWGNFSRSKLCPNRGNQRYTRTLESNRASWRSFYKA</sequence>
<name>A0A9P5P169_GYMJU</name>
<organism evidence="2 3">
    <name type="scientific">Gymnopilus junonius</name>
    <name type="common">Spectacular rustgill mushroom</name>
    <name type="synonym">Gymnopilus spectabilis subsp. junonius</name>
    <dbReference type="NCBI Taxonomy" id="109634"/>
    <lineage>
        <taxon>Eukaryota</taxon>
        <taxon>Fungi</taxon>
        <taxon>Dikarya</taxon>
        <taxon>Basidiomycota</taxon>
        <taxon>Agaricomycotina</taxon>
        <taxon>Agaricomycetes</taxon>
        <taxon>Agaricomycetidae</taxon>
        <taxon>Agaricales</taxon>
        <taxon>Agaricineae</taxon>
        <taxon>Hymenogastraceae</taxon>
        <taxon>Gymnopilus</taxon>
    </lineage>
</organism>
<evidence type="ECO:0000256" key="1">
    <source>
        <dbReference type="SAM" id="MobiDB-lite"/>
    </source>
</evidence>
<dbReference type="OrthoDB" id="3038902at2759"/>
<dbReference type="EMBL" id="JADNYJ010000005">
    <property type="protein sequence ID" value="KAF8911151.1"/>
    <property type="molecule type" value="Genomic_DNA"/>
</dbReference>
<comment type="caution">
    <text evidence="2">The sequence shown here is derived from an EMBL/GenBank/DDBJ whole genome shotgun (WGS) entry which is preliminary data.</text>
</comment>
<evidence type="ECO:0000313" key="3">
    <source>
        <dbReference type="Proteomes" id="UP000724874"/>
    </source>
</evidence>
<reference evidence="2" key="1">
    <citation type="submission" date="2020-11" db="EMBL/GenBank/DDBJ databases">
        <authorList>
            <consortium name="DOE Joint Genome Institute"/>
            <person name="Ahrendt S."/>
            <person name="Riley R."/>
            <person name="Andreopoulos W."/>
            <person name="LaButti K."/>
            <person name="Pangilinan J."/>
            <person name="Ruiz-duenas F.J."/>
            <person name="Barrasa J.M."/>
            <person name="Sanchez-Garcia M."/>
            <person name="Camarero S."/>
            <person name="Miyauchi S."/>
            <person name="Serrano A."/>
            <person name="Linde D."/>
            <person name="Babiker R."/>
            <person name="Drula E."/>
            <person name="Ayuso-Fernandez I."/>
            <person name="Pacheco R."/>
            <person name="Padilla G."/>
            <person name="Ferreira P."/>
            <person name="Barriuso J."/>
            <person name="Kellner H."/>
            <person name="Castanera R."/>
            <person name="Alfaro M."/>
            <person name="Ramirez L."/>
            <person name="Pisabarro A.G."/>
            <person name="Kuo A."/>
            <person name="Tritt A."/>
            <person name="Lipzen A."/>
            <person name="He G."/>
            <person name="Yan M."/>
            <person name="Ng V."/>
            <person name="Cullen D."/>
            <person name="Martin F."/>
            <person name="Rosso M.-N."/>
            <person name="Henrissat B."/>
            <person name="Hibbett D."/>
            <person name="Martinez A.T."/>
            <person name="Grigoriev I.V."/>
        </authorList>
    </citation>
    <scope>NUCLEOTIDE SEQUENCE</scope>
    <source>
        <strain evidence="2">AH 44721</strain>
    </source>
</reference>
<dbReference type="AlphaFoldDB" id="A0A9P5P169"/>
<keyword evidence="3" id="KW-1185">Reference proteome</keyword>
<accession>A0A9P5P169</accession>
<protein>
    <submittedName>
        <fullName evidence="2">Uncharacterized protein</fullName>
    </submittedName>
</protein>
<gene>
    <name evidence="2" type="ORF">CPB84DRAFT_1088663</name>
</gene>
<evidence type="ECO:0000313" key="2">
    <source>
        <dbReference type="EMBL" id="KAF8911151.1"/>
    </source>
</evidence>
<proteinExistence type="predicted"/>
<feature type="region of interest" description="Disordered" evidence="1">
    <location>
        <begin position="1"/>
        <end position="23"/>
    </location>
</feature>